<comment type="similarity">
    <text evidence="3">Belongs to the CSN3 family.</text>
</comment>
<evidence type="ECO:0000313" key="10">
    <source>
        <dbReference type="Proteomes" id="UP000091820"/>
    </source>
</evidence>
<dbReference type="Gene3D" id="1.25.40.570">
    <property type="match status" value="1"/>
</dbReference>
<dbReference type="AlphaFoldDB" id="A0A1A9X526"/>
<dbReference type="EnsemblMetazoa" id="GBRI044529-RA">
    <property type="protein sequence ID" value="GBRI044529-PA"/>
    <property type="gene ID" value="GBRI044529"/>
</dbReference>
<dbReference type="InterPro" id="IPR036390">
    <property type="entry name" value="WH_DNA-bd_sf"/>
</dbReference>
<evidence type="ECO:0000256" key="7">
    <source>
        <dbReference type="ARBA" id="ARBA00023242"/>
    </source>
</evidence>
<dbReference type="GO" id="GO:0008180">
    <property type="term" value="C:COP9 signalosome"/>
    <property type="evidence" value="ECO:0007669"/>
    <property type="project" value="UniProtKB-KW"/>
</dbReference>
<dbReference type="InterPro" id="IPR000717">
    <property type="entry name" value="PCI_dom"/>
</dbReference>
<evidence type="ECO:0000256" key="2">
    <source>
        <dbReference type="ARBA" id="ARBA00004496"/>
    </source>
</evidence>
<evidence type="ECO:0000256" key="1">
    <source>
        <dbReference type="ARBA" id="ARBA00004123"/>
    </source>
</evidence>
<dbReference type="InterPro" id="IPR055089">
    <property type="entry name" value="COP9_N"/>
</dbReference>
<dbReference type="STRING" id="37001.A0A1A9X526"/>
<dbReference type="GO" id="GO:0005737">
    <property type="term" value="C:cytoplasm"/>
    <property type="evidence" value="ECO:0007669"/>
    <property type="project" value="UniProtKB-SubCell"/>
</dbReference>
<comment type="subcellular location">
    <subcellularLocation>
        <location evidence="2">Cytoplasm</location>
    </subcellularLocation>
    <subcellularLocation>
        <location evidence="1">Nucleus</location>
    </subcellularLocation>
</comment>
<sequence length="441" mass="49897">MASALENFVNSVRTHSSSGLFEELATHLLECDELLNKNWNILDNVLETLNVSQHSLGVLYVLVAKFNCAANLNLDADAIFTLFKDFIEQCDIYQVQLAAHVYYELCHLFTKKMVTQSSCIYALNVLAAAINQIRSSESQLTPIHADLCKLSLKSKCFKVALKYLDTDITSITTASETRVHKPVEDPNGDAEYFLLYYYYGGMIYTAIKNFERALYFFEACISTPAMAMSYIMLEAYKKFILVSLILHGKIVPIPKYSSQVISRFMKPIAQVYHAMAIAYATASSEELRAVINKFSETFLRDNNMGLVKQVATSLYKKNIQRLTKTFLTLSLSDVASRVQLPTAALAEKYILNMIKSGEIYASINQKDGMVIFKDDPEKYNSSEMFLKIQQDMDKTMNLIKKINVMEEDIILNPMYVKKAIGSQDEDITSQQAKPYSSDPID</sequence>
<protein>
    <recommendedName>
        <fullName evidence="4">COP9 signalosome complex subunit 3</fullName>
    </recommendedName>
</protein>
<reference evidence="9" key="2">
    <citation type="submission" date="2020-05" db="UniProtKB">
        <authorList>
            <consortium name="EnsemblMetazoa"/>
        </authorList>
    </citation>
    <scope>IDENTIFICATION</scope>
    <source>
        <strain evidence="9">IAEA</strain>
    </source>
</reference>
<dbReference type="VEuPathDB" id="VectorBase:GBRI044529"/>
<organism evidence="9 10">
    <name type="scientific">Glossina brevipalpis</name>
    <dbReference type="NCBI Taxonomy" id="37001"/>
    <lineage>
        <taxon>Eukaryota</taxon>
        <taxon>Metazoa</taxon>
        <taxon>Ecdysozoa</taxon>
        <taxon>Arthropoda</taxon>
        <taxon>Hexapoda</taxon>
        <taxon>Insecta</taxon>
        <taxon>Pterygota</taxon>
        <taxon>Neoptera</taxon>
        <taxon>Endopterygota</taxon>
        <taxon>Diptera</taxon>
        <taxon>Brachycera</taxon>
        <taxon>Muscomorpha</taxon>
        <taxon>Hippoboscoidea</taxon>
        <taxon>Glossinidae</taxon>
        <taxon>Glossina</taxon>
    </lineage>
</organism>
<keyword evidence="5" id="KW-0963">Cytoplasm</keyword>
<dbReference type="PROSITE" id="PS50250">
    <property type="entry name" value="PCI"/>
    <property type="match status" value="1"/>
</dbReference>
<dbReference type="SUPFAM" id="SSF46785">
    <property type="entry name" value="Winged helix' DNA-binding domain"/>
    <property type="match status" value="1"/>
</dbReference>
<evidence type="ECO:0000256" key="4">
    <source>
        <dbReference type="ARBA" id="ARBA00014878"/>
    </source>
</evidence>
<proteinExistence type="inferred from homology"/>
<dbReference type="SMART" id="SM00088">
    <property type="entry name" value="PINT"/>
    <property type="match status" value="1"/>
</dbReference>
<evidence type="ECO:0000256" key="3">
    <source>
        <dbReference type="ARBA" id="ARBA00007084"/>
    </source>
</evidence>
<dbReference type="PANTHER" id="PTHR10758">
    <property type="entry name" value="26S PROTEASOME NON-ATPASE REGULATORY SUBUNIT 3/COP9 SIGNALOSOME COMPLEX SUBUNIT 3"/>
    <property type="match status" value="1"/>
</dbReference>
<reference evidence="10" key="1">
    <citation type="submission" date="2014-03" db="EMBL/GenBank/DDBJ databases">
        <authorList>
            <person name="Aksoy S."/>
            <person name="Warren W."/>
            <person name="Wilson R.K."/>
        </authorList>
    </citation>
    <scope>NUCLEOTIDE SEQUENCE [LARGE SCALE GENOMIC DNA]</scope>
    <source>
        <strain evidence="10">IAEA</strain>
    </source>
</reference>
<keyword evidence="10" id="KW-1185">Reference proteome</keyword>
<dbReference type="InterPro" id="IPR050756">
    <property type="entry name" value="CSN3"/>
</dbReference>
<dbReference type="Proteomes" id="UP000091820">
    <property type="component" value="Unassembled WGS sequence"/>
</dbReference>
<dbReference type="GO" id="GO:0006511">
    <property type="term" value="P:ubiquitin-dependent protein catabolic process"/>
    <property type="evidence" value="ECO:0007669"/>
    <property type="project" value="TreeGrafter"/>
</dbReference>
<dbReference type="Pfam" id="PF22788">
    <property type="entry name" value="COP9_hel_rpt"/>
    <property type="match status" value="1"/>
</dbReference>
<feature type="domain" description="PCI" evidence="8">
    <location>
        <begin position="209"/>
        <end position="377"/>
    </location>
</feature>
<evidence type="ECO:0000313" key="9">
    <source>
        <dbReference type="EnsemblMetazoa" id="GBRI044529-PA"/>
    </source>
</evidence>
<keyword evidence="7" id="KW-0539">Nucleus</keyword>
<name>A0A1A9X526_9MUSC</name>
<dbReference type="FunFam" id="1.10.10.10:FF:000354">
    <property type="entry name" value="COP9 signalosome complex subunit 3"/>
    <property type="match status" value="1"/>
</dbReference>
<dbReference type="Pfam" id="PF01399">
    <property type="entry name" value="PCI"/>
    <property type="match status" value="1"/>
</dbReference>
<dbReference type="PANTHER" id="PTHR10758:SF1">
    <property type="entry name" value="COP9 SIGNALOSOME COMPLEX SUBUNIT 3"/>
    <property type="match status" value="1"/>
</dbReference>
<accession>A0A1A9X526</accession>
<keyword evidence="6" id="KW-0736">Signalosome</keyword>
<evidence type="ECO:0000256" key="6">
    <source>
        <dbReference type="ARBA" id="ARBA00022790"/>
    </source>
</evidence>
<evidence type="ECO:0000259" key="8">
    <source>
        <dbReference type="PROSITE" id="PS50250"/>
    </source>
</evidence>
<dbReference type="FunFam" id="1.25.40.570:FF:000008">
    <property type="entry name" value="COP9 signalosome complex subunit 3"/>
    <property type="match status" value="1"/>
</dbReference>
<evidence type="ECO:0000256" key="5">
    <source>
        <dbReference type="ARBA" id="ARBA00022490"/>
    </source>
</evidence>